<evidence type="ECO:0000256" key="3">
    <source>
        <dbReference type="ARBA" id="ARBA00022692"/>
    </source>
</evidence>
<evidence type="ECO:0000256" key="2">
    <source>
        <dbReference type="ARBA" id="ARBA00022475"/>
    </source>
</evidence>
<feature type="transmembrane region" description="Helical" evidence="6">
    <location>
        <begin position="12"/>
        <end position="34"/>
    </location>
</feature>
<dbReference type="OrthoDB" id="4368225at2"/>
<dbReference type="GO" id="GO:0022857">
    <property type="term" value="F:transmembrane transporter activity"/>
    <property type="evidence" value="ECO:0007669"/>
    <property type="project" value="InterPro"/>
</dbReference>
<dbReference type="InterPro" id="IPR011701">
    <property type="entry name" value="MFS"/>
</dbReference>
<feature type="transmembrane region" description="Helical" evidence="6">
    <location>
        <begin position="367"/>
        <end position="388"/>
    </location>
</feature>
<dbReference type="PANTHER" id="PTHR23513">
    <property type="entry name" value="INTEGRAL MEMBRANE EFFLUX PROTEIN-RELATED"/>
    <property type="match status" value="1"/>
</dbReference>
<dbReference type="Gene3D" id="1.20.1250.20">
    <property type="entry name" value="MFS general substrate transporter like domains"/>
    <property type="match status" value="1"/>
</dbReference>
<evidence type="ECO:0000256" key="4">
    <source>
        <dbReference type="ARBA" id="ARBA00022989"/>
    </source>
</evidence>
<feature type="transmembrane region" description="Helical" evidence="6">
    <location>
        <begin position="217"/>
        <end position="237"/>
    </location>
</feature>
<dbReference type="SUPFAM" id="SSF103473">
    <property type="entry name" value="MFS general substrate transporter"/>
    <property type="match status" value="1"/>
</dbReference>
<feature type="transmembrane region" description="Helical" evidence="6">
    <location>
        <begin position="46"/>
        <end position="69"/>
    </location>
</feature>
<keyword evidence="5 6" id="KW-0472">Membrane</keyword>
<keyword evidence="4 6" id="KW-1133">Transmembrane helix</keyword>
<feature type="transmembrane region" description="Helical" evidence="6">
    <location>
        <begin position="243"/>
        <end position="268"/>
    </location>
</feature>
<feature type="transmembrane region" description="Helical" evidence="6">
    <location>
        <begin position="168"/>
        <end position="190"/>
    </location>
</feature>
<dbReference type="EMBL" id="LRQV01000027">
    <property type="protein sequence ID" value="KXK62072.1"/>
    <property type="molecule type" value="Genomic_DNA"/>
</dbReference>
<organism evidence="7 8">
    <name type="scientific">Micromonospora rosaria</name>
    <dbReference type="NCBI Taxonomy" id="47874"/>
    <lineage>
        <taxon>Bacteria</taxon>
        <taxon>Bacillati</taxon>
        <taxon>Actinomycetota</taxon>
        <taxon>Actinomycetes</taxon>
        <taxon>Micromonosporales</taxon>
        <taxon>Micromonosporaceae</taxon>
        <taxon>Micromonospora</taxon>
    </lineage>
</organism>
<reference evidence="7 8" key="1">
    <citation type="submission" date="2016-01" db="EMBL/GenBank/DDBJ databases">
        <title>Whole genome sequence and analysis of Micromonospora rosaria DSM 803, which can produce antibacterial substance rosamicin.</title>
        <authorList>
            <person name="Yang H."/>
            <person name="He X."/>
            <person name="Zhu D."/>
        </authorList>
    </citation>
    <scope>NUCLEOTIDE SEQUENCE [LARGE SCALE GENOMIC DNA]</scope>
    <source>
        <strain evidence="7 8">DSM 803</strain>
    </source>
</reference>
<sequence length="442" mass="46018">MRELLRNPSYRWLFAAQVIALVGTGLATVALGLLAYDLADVRAGEILGTVLAIKMVAYVCVSPLAGAWAGRVPRRLLLVGADVVRIGVVLLLPWVGEVWQVYLLIAVLQAASATFTPTFQSVLPDVLPNEEDYTKALSASQFAVSLENVASPVLAAFLLLFVDFHLLFVGTAAGFLVSAVLVLGVVIPAVRGGGSGRFTDRVLAGLRVVVATPRLRAVLALNMVVAGAGAITLVNTVNVVRDLLGATAAQVPLLLAVSGVGTATAALATPSLVRRVGDRVSMLTGVAVAVAAVSGALALAAVPSWPLAVGVWLLIGLGTGLIMVPIGRVVRSSSTAADRPAVFAAQFSLSHLCWLVTYPLAGWVGAAAGFTTAWAVLGALVLAAGLTARRLWPAGLSEVVRHRHHAGADPGHLTRAEWDGATWVHSHRVVIDANHTRWPRPA</sequence>
<dbReference type="GO" id="GO:0005886">
    <property type="term" value="C:plasma membrane"/>
    <property type="evidence" value="ECO:0007669"/>
    <property type="project" value="UniProtKB-SubCell"/>
</dbReference>
<evidence type="ECO:0000256" key="6">
    <source>
        <dbReference type="SAM" id="Phobius"/>
    </source>
</evidence>
<dbReference type="PANTHER" id="PTHR23513:SF6">
    <property type="entry name" value="MAJOR FACILITATOR SUPERFAMILY ASSOCIATED DOMAIN-CONTAINING PROTEIN"/>
    <property type="match status" value="1"/>
</dbReference>
<accession>A0A136PUG4</accession>
<dbReference type="RefSeq" id="WP_067363449.1">
    <property type="nucleotide sequence ID" value="NZ_JBIUBN010000010.1"/>
</dbReference>
<dbReference type="Pfam" id="PF07690">
    <property type="entry name" value="MFS_1"/>
    <property type="match status" value="1"/>
</dbReference>
<gene>
    <name evidence="7" type="ORF">AWW66_10270</name>
</gene>
<proteinExistence type="predicted"/>
<feature type="transmembrane region" description="Helical" evidence="6">
    <location>
        <begin position="280"/>
        <end position="301"/>
    </location>
</feature>
<comment type="subcellular location">
    <subcellularLocation>
        <location evidence="1">Cell membrane</location>
        <topology evidence="1">Multi-pass membrane protein</topology>
    </subcellularLocation>
</comment>
<dbReference type="AlphaFoldDB" id="A0A136PUG4"/>
<dbReference type="CDD" id="cd06173">
    <property type="entry name" value="MFS_MefA_like"/>
    <property type="match status" value="1"/>
</dbReference>
<evidence type="ECO:0000313" key="7">
    <source>
        <dbReference type="EMBL" id="KXK62072.1"/>
    </source>
</evidence>
<evidence type="ECO:0000313" key="8">
    <source>
        <dbReference type="Proteomes" id="UP000070620"/>
    </source>
</evidence>
<keyword evidence="3 6" id="KW-0812">Transmembrane</keyword>
<feature type="transmembrane region" description="Helical" evidence="6">
    <location>
        <begin position="307"/>
        <end position="330"/>
    </location>
</feature>
<keyword evidence="8" id="KW-1185">Reference proteome</keyword>
<comment type="caution">
    <text evidence="7">The sequence shown here is derived from an EMBL/GenBank/DDBJ whole genome shotgun (WGS) entry which is preliminary data.</text>
</comment>
<dbReference type="Proteomes" id="UP000070620">
    <property type="component" value="Unassembled WGS sequence"/>
</dbReference>
<keyword evidence="2" id="KW-1003">Cell membrane</keyword>
<name>A0A136PUG4_9ACTN</name>
<evidence type="ECO:0000256" key="5">
    <source>
        <dbReference type="ARBA" id="ARBA00023136"/>
    </source>
</evidence>
<protein>
    <submittedName>
        <fullName evidence="7">MFS transporter</fullName>
    </submittedName>
</protein>
<feature type="transmembrane region" description="Helical" evidence="6">
    <location>
        <begin position="342"/>
        <end position="361"/>
    </location>
</feature>
<evidence type="ECO:0000256" key="1">
    <source>
        <dbReference type="ARBA" id="ARBA00004651"/>
    </source>
</evidence>
<dbReference type="InterPro" id="IPR036259">
    <property type="entry name" value="MFS_trans_sf"/>
</dbReference>